<keyword evidence="5" id="KW-1185">Reference proteome</keyword>
<sequence length="348" mass="39043">MKTPPLPFPSLDEKGDGGAVTSSLKNLGSVSLADRTLLETKLDIQRRFDKGEKAVKITKAVGLAATTVRTIRDRDGDKIREAAKFATSLDAKMMKHTRSALMIKIESLLSIWIENQVAERIPLKKAKCLFDDIKIHDDNANGSENETFEASQGWFERFKVRANLHSIALKGEAASADITVAERYPTELKTLIHEGGYDSKQVFNVDETGLFWKRLPDRTFTSKTEKSAPGFKTSKDRLTLLLGGNANGDFKFKPFLIYKSENPIAMKGCSKNLLPVHWRANKKAWMTTSLFKNWVTTCAIPEIKAYCIKENLNFKALVLVDNAPSHPVYVDELSENVKFVFFSTQLFS</sequence>
<dbReference type="SUPFAM" id="SSF46689">
    <property type="entry name" value="Homeodomain-like"/>
    <property type="match status" value="1"/>
</dbReference>
<evidence type="ECO:0000256" key="1">
    <source>
        <dbReference type="ARBA" id="ARBA00004123"/>
    </source>
</evidence>
<dbReference type="Gene3D" id="1.10.10.60">
    <property type="entry name" value="Homeodomain-like"/>
    <property type="match status" value="1"/>
</dbReference>
<dbReference type="PANTHER" id="PTHR19303">
    <property type="entry name" value="TRANSPOSON"/>
    <property type="match status" value="1"/>
</dbReference>
<dbReference type="Pfam" id="PF03184">
    <property type="entry name" value="DDE_1"/>
    <property type="match status" value="1"/>
</dbReference>
<dbReference type="EMBL" id="CP092866">
    <property type="protein sequence ID" value="UYV66728.1"/>
    <property type="molecule type" value="Genomic_DNA"/>
</dbReference>
<dbReference type="InterPro" id="IPR006600">
    <property type="entry name" value="HTH_CenpB_DNA-bd_dom"/>
</dbReference>
<evidence type="ECO:0000256" key="2">
    <source>
        <dbReference type="ARBA" id="ARBA00023125"/>
    </source>
</evidence>
<proteinExistence type="predicted"/>
<dbReference type="InterPro" id="IPR050863">
    <property type="entry name" value="CenT-Element_Derived"/>
</dbReference>
<keyword evidence="2" id="KW-0238">DNA-binding</keyword>
<protein>
    <submittedName>
        <fullName evidence="4">CENPBD1</fullName>
    </submittedName>
</protein>
<reference evidence="4 5" key="1">
    <citation type="submission" date="2022-01" db="EMBL/GenBank/DDBJ databases">
        <title>A chromosomal length assembly of Cordylochernes scorpioides.</title>
        <authorList>
            <person name="Zeh D."/>
            <person name="Zeh J."/>
        </authorList>
    </citation>
    <scope>NUCLEOTIDE SEQUENCE [LARGE SCALE GENOMIC DNA]</scope>
    <source>
        <strain evidence="4">IN4F17</strain>
        <tissue evidence="4">Whole Body</tissue>
    </source>
</reference>
<dbReference type="Proteomes" id="UP001235939">
    <property type="component" value="Chromosome 04"/>
</dbReference>
<comment type="subcellular location">
    <subcellularLocation>
        <location evidence="1">Nucleus</location>
    </subcellularLocation>
</comment>
<evidence type="ECO:0000313" key="5">
    <source>
        <dbReference type="Proteomes" id="UP001235939"/>
    </source>
</evidence>
<dbReference type="PANTHER" id="PTHR19303:SF26">
    <property type="entry name" value="TIGGER TRANSPOSABLE ELEMENT-DERIVED PROTEIN 1"/>
    <property type="match status" value="1"/>
</dbReference>
<accession>A0ABY6KDR8</accession>
<gene>
    <name evidence="4" type="ORF">LAZ67_4002690</name>
</gene>
<organism evidence="4 5">
    <name type="scientific">Cordylochernes scorpioides</name>
    <dbReference type="NCBI Taxonomy" id="51811"/>
    <lineage>
        <taxon>Eukaryota</taxon>
        <taxon>Metazoa</taxon>
        <taxon>Ecdysozoa</taxon>
        <taxon>Arthropoda</taxon>
        <taxon>Chelicerata</taxon>
        <taxon>Arachnida</taxon>
        <taxon>Pseudoscorpiones</taxon>
        <taxon>Cheliferoidea</taxon>
        <taxon>Chernetidae</taxon>
        <taxon>Cordylochernes</taxon>
    </lineage>
</organism>
<evidence type="ECO:0000313" key="4">
    <source>
        <dbReference type="EMBL" id="UYV66728.1"/>
    </source>
</evidence>
<evidence type="ECO:0000259" key="3">
    <source>
        <dbReference type="PROSITE" id="PS51253"/>
    </source>
</evidence>
<dbReference type="InterPro" id="IPR004875">
    <property type="entry name" value="DDE_SF_endonuclease_dom"/>
</dbReference>
<name>A0ABY6KDR8_9ARAC</name>
<feature type="domain" description="HTH CENPB-type" evidence="3">
    <location>
        <begin position="93"/>
        <end position="168"/>
    </location>
</feature>
<dbReference type="PROSITE" id="PS51253">
    <property type="entry name" value="HTH_CENPB"/>
    <property type="match status" value="1"/>
</dbReference>
<dbReference type="InterPro" id="IPR009057">
    <property type="entry name" value="Homeodomain-like_sf"/>
</dbReference>